<dbReference type="GO" id="GO:0006508">
    <property type="term" value="P:proteolysis"/>
    <property type="evidence" value="ECO:0007669"/>
    <property type="project" value="UniProtKB-KW"/>
</dbReference>
<evidence type="ECO:0000256" key="3">
    <source>
        <dbReference type="ARBA" id="ARBA00022692"/>
    </source>
</evidence>
<dbReference type="AlphaFoldDB" id="A0A7W1X0A3"/>
<name>A0A7W1X0A3_9GAMM</name>
<comment type="function">
    <text evidence="6">HflC and HflK could regulate a protease.</text>
</comment>
<dbReference type="RefSeq" id="WP_181741364.1">
    <property type="nucleotide sequence ID" value="NZ_JACEMT010000054.1"/>
</dbReference>
<dbReference type="InterPro" id="IPR001972">
    <property type="entry name" value="Stomatin_HflK_fam"/>
</dbReference>
<dbReference type="SUPFAM" id="SSF117892">
    <property type="entry name" value="Band 7/SPFH domain"/>
    <property type="match status" value="1"/>
</dbReference>
<dbReference type="GO" id="GO:0016020">
    <property type="term" value="C:membrane"/>
    <property type="evidence" value="ECO:0007669"/>
    <property type="project" value="UniProtKB-SubCell"/>
</dbReference>
<dbReference type="PIRSF" id="PIRSF005651">
    <property type="entry name" value="HflC"/>
    <property type="match status" value="1"/>
</dbReference>
<organism evidence="8 9">
    <name type="scientific">Marinobacterium marinum</name>
    <dbReference type="NCBI Taxonomy" id="2756129"/>
    <lineage>
        <taxon>Bacteria</taxon>
        <taxon>Pseudomonadati</taxon>
        <taxon>Pseudomonadota</taxon>
        <taxon>Gammaproteobacteria</taxon>
        <taxon>Oceanospirillales</taxon>
        <taxon>Oceanospirillaceae</taxon>
        <taxon>Marinobacterium</taxon>
    </lineage>
</organism>
<dbReference type="Gene3D" id="3.30.479.30">
    <property type="entry name" value="Band 7 domain"/>
    <property type="match status" value="1"/>
</dbReference>
<keyword evidence="4" id="KW-1133">Transmembrane helix</keyword>
<dbReference type="PANTHER" id="PTHR42911">
    <property type="entry name" value="MODULATOR OF FTSH PROTEASE HFLC"/>
    <property type="match status" value="1"/>
</dbReference>
<dbReference type="InterPro" id="IPR010200">
    <property type="entry name" value="HflC"/>
</dbReference>
<evidence type="ECO:0000256" key="1">
    <source>
        <dbReference type="ARBA" id="ARBA00004167"/>
    </source>
</evidence>
<comment type="subcellular location">
    <subcellularLocation>
        <location evidence="1">Membrane</location>
        <topology evidence="1">Single-pass membrane protein</topology>
    </subcellularLocation>
</comment>
<protein>
    <recommendedName>
        <fullName evidence="6">Protein HflC</fullName>
    </recommendedName>
</protein>
<accession>A0A7W1X0A3</accession>
<reference evidence="8 9" key="1">
    <citation type="submission" date="2020-07" db="EMBL/GenBank/DDBJ databases">
        <title>Bacterium isolated from marien macroalgae.</title>
        <authorList>
            <person name="Zhu K."/>
            <person name="Lu D."/>
            <person name="Du Z."/>
        </authorList>
    </citation>
    <scope>NUCLEOTIDE SEQUENCE [LARGE SCALE GENOMIC DNA]</scope>
    <source>
        <strain evidence="8 9">3-1745</strain>
    </source>
</reference>
<evidence type="ECO:0000259" key="7">
    <source>
        <dbReference type="SMART" id="SM00244"/>
    </source>
</evidence>
<feature type="domain" description="Band 7" evidence="7">
    <location>
        <begin position="21"/>
        <end position="185"/>
    </location>
</feature>
<comment type="caution">
    <text evidence="8">The sequence shown here is derived from an EMBL/GenBank/DDBJ whole genome shotgun (WGS) entry which is preliminary data.</text>
</comment>
<dbReference type="Proteomes" id="UP000538931">
    <property type="component" value="Unassembled WGS sequence"/>
</dbReference>
<dbReference type="InterPro" id="IPR001107">
    <property type="entry name" value="Band_7"/>
</dbReference>
<evidence type="ECO:0000256" key="6">
    <source>
        <dbReference type="PIRNR" id="PIRNR005651"/>
    </source>
</evidence>
<dbReference type="Pfam" id="PF01145">
    <property type="entry name" value="Band_7"/>
    <property type="match status" value="1"/>
</dbReference>
<evidence type="ECO:0000256" key="2">
    <source>
        <dbReference type="ARBA" id="ARBA00007862"/>
    </source>
</evidence>
<dbReference type="GO" id="GO:0008233">
    <property type="term" value="F:peptidase activity"/>
    <property type="evidence" value="ECO:0007669"/>
    <property type="project" value="UniProtKB-KW"/>
</dbReference>
<dbReference type="PRINTS" id="PR00721">
    <property type="entry name" value="STOMATIN"/>
</dbReference>
<keyword evidence="8" id="KW-0645">Protease</keyword>
<keyword evidence="5" id="KW-0472">Membrane</keyword>
<sequence length="294" mass="33418">MKPTSMFGLIALLLVVMIGSKSVYIVKETERAIKLRFGEVVEADIKPGLHFKIPFVNTVRKFEGRIMTLDARPQAFLTLEKKRLIVDSFIKWRIDNVEKYYTATSGDEFRAADLLSTRIETSLRNQFGERTLTEVVSGAREEVMGEVIRALSDLAQTELGIEVVDVRVKRIDLPQEVSSSVYERMRTERLRLARELRARGRELAEGIRADADRQRTVLLADAFREAETVRGEGDAQAAGIYAEAFQRDPEFYAFYRSLNAYRESFSGGGDMFVLDPKSEFFRYLNSAKGTSVTQ</sequence>
<evidence type="ECO:0000313" key="8">
    <source>
        <dbReference type="EMBL" id="MBA4503508.1"/>
    </source>
</evidence>
<keyword evidence="9" id="KW-1185">Reference proteome</keyword>
<evidence type="ECO:0000256" key="4">
    <source>
        <dbReference type="ARBA" id="ARBA00022989"/>
    </source>
</evidence>
<dbReference type="NCBIfam" id="TIGR01932">
    <property type="entry name" value="hflC"/>
    <property type="match status" value="1"/>
</dbReference>
<keyword evidence="8" id="KW-0378">Hydrolase</keyword>
<gene>
    <name evidence="8" type="primary">hflC</name>
    <name evidence="8" type="ORF">H1S06_14210</name>
</gene>
<evidence type="ECO:0000256" key="5">
    <source>
        <dbReference type="ARBA" id="ARBA00023136"/>
    </source>
</evidence>
<proteinExistence type="inferred from homology"/>
<dbReference type="EMBL" id="JACEMT010000054">
    <property type="protein sequence ID" value="MBA4503508.1"/>
    <property type="molecule type" value="Genomic_DNA"/>
</dbReference>
<dbReference type="PANTHER" id="PTHR42911:SF1">
    <property type="entry name" value="MODULATOR OF FTSH PROTEASE HFLC"/>
    <property type="match status" value="1"/>
</dbReference>
<comment type="similarity">
    <text evidence="2 6">Belongs to the band 7/mec-2 family. HflC subfamily.</text>
</comment>
<keyword evidence="3" id="KW-0812">Transmembrane</keyword>
<dbReference type="InterPro" id="IPR036013">
    <property type="entry name" value="Band_7/SPFH_dom_sf"/>
</dbReference>
<evidence type="ECO:0000313" key="9">
    <source>
        <dbReference type="Proteomes" id="UP000538931"/>
    </source>
</evidence>
<dbReference type="SMART" id="SM00244">
    <property type="entry name" value="PHB"/>
    <property type="match status" value="1"/>
</dbReference>
<dbReference type="CDD" id="cd03405">
    <property type="entry name" value="SPFH_HflC"/>
    <property type="match status" value="1"/>
</dbReference>